<evidence type="ECO:0008006" key="3">
    <source>
        <dbReference type="Google" id="ProtNLM"/>
    </source>
</evidence>
<dbReference type="AlphaFoldDB" id="A0A840Y029"/>
<proteinExistence type="predicted"/>
<name>A0A840Y029_9PROT</name>
<sequence>MDALAALAASATTADLYRAQIEAENRLTPAEVTALAAGADALPEAARPWIARLDGLVRRVRPEPEPFRRRDIAPGVTLFEAEGAPGSRRELVIGFCGVAHRLMMPVAPVLQAFPAARCDVLVLADASQASFLRGIPGYAADPVALATRLGRDLPLSRYAALRCFGTSAGGAAALAYGAGLGARVAMSLGGAHPLAMSGRRSEGRELDRRAFDRIIAAAPGRTRLLCVHGRGHARDAVRTRLHSIALPGSRAIAVEGVAHHGVIAGLFLRDAMVRFFEELLLSDTPPEGSVWLP</sequence>
<comment type="caution">
    <text evidence="1">The sequence shown here is derived from an EMBL/GenBank/DDBJ whole genome shotgun (WGS) entry which is preliminary data.</text>
</comment>
<reference evidence="1 2" key="1">
    <citation type="submission" date="2020-08" db="EMBL/GenBank/DDBJ databases">
        <title>Genomic Encyclopedia of Type Strains, Phase IV (KMG-IV): sequencing the most valuable type-strain genomes for metagenomic binning, comparative biology and taxonomic classification.</title>
        <authorList>
            <person name="Goeker M."/>
        </authorList>
    </citation>
    <scope>NUCLEOTIDE SEQUENCE [LARGE SCALE GENOMIC DNA]</scope>
    <source>
        <strain evidence="1 2">DSM 25895</strain>
    </source>
</reference>
<organism evidence="1 2">
    <name type="scientific">Neoroseomonas alkaliterrae</name>
    <dbReference type="NCBI Taxonomy" id="1452450"/>
    <lineage>
        <taxon>Bacteria</taxon>
        <taxon>Pseudomonadati</taxon>
        <taxon>Pseudomonadota</taxon>
        <taxon>Alphaproteobacteria</taxon>
        <taxon>Acetobacterales</taxon>
        <taxon>Acetobacteraceae</taxon>
        <taxon>Neoroseomonas</taxon>
    </lineage>
</organism>
<dbReference type="EMBL" id="JACIJE010000003">
    <property type="protein sequence ID" value="MBB5689381.1"/>
    <property type="molecule type" value="Genomic_DNA"/>
</dbReference>
<evidence type="ECO:0000313" key="1">
    <source>
        <dbReference type="EMBL" id="MBB5689381.1"/>
    </source>
</evidence>
<dbReference type="Proteomes" id="UP000562254">
    <property type="component" value="Unassembled WGS sequence"/>
</dbReference>
<protein>
    <recommendedName>
        <fullName evidence="3">Alpha/beta hydrolase</fullName>
    </recommendedName>
</protein>
<dbReference type="RefSeq" id="WP_184483126.1">
    <property type="nucleotide sequence ID" value="NZ_JAAEDJ010000052.1"/>
</dbReference>
<keyword evidence="2" id="KW-1185">Reference proteome</keyword>
<evidence type="ECO:0000313" key="2">
    <source>
        <dbReference type="Proteomes" id="UP000562254"/>
    </source>
</evidence>
<accession>A0A840Y029</accession>
<gene>
    <name evidence="1" type="ORF">FHS88_001506</name>
</gene>